<evidence type="ECO:0000313" key="4">
    <source>
        <dbReference type="Proteomes" id="UP000199598"/>
    </source>
</evidence>
<evidence type="ECO:0000256" key="2">
    <source>
        <dbReference type="SAM" id="Phobius"/>
    </source>
</evidence>
<dbReference type="EMBL" id="FOSK01000006">
    <property type="protein sequence ID" value="SFK52916.1"/>
    <property type="molecule type" value="Genomic_DNA"/>
</dbReference>
<feature type="region of interest" description="Disordered" evidence="1">
    <location>
        <begin position="73"/>
        <end position="92"/>
    </location>
</feature>
<keyword evidence="2" id="KW-0472">Membrane</keyword>
<keyword evidence="2" id="KW-1133">Transmembrane helix</keyword>
<evidence type="ECO:0000313" key="3">
    <source>
        <dbReference type="EMBL" id="SFK52916.1"/>
    </source>
</evidence>
<keyword evidence="4" id="KW-1185">Reference proteome</keyword>
<organism evidence="3 4">
    <name type="scientific">Pseudovibrio ascidiaceicola</name>
    <dbReference type="NCBI Taxonomy" id="285279"/>
    <lineage>
        <taxon>Bacteria</taxon>
        <taxon>Pseudomonadati</taxon>
        <taxon>Pseudomonadota</taxon>
        <taxon>Alphaproteobacteria</taxon>
        <taxon>Hyphomicrobiales</taxon>
        <taxon>Stappiaceae</taxon>
        <taxon>Pseudovibrio</taxon>
    </lineage>
</organism>
<gene>
    <name evidence="3" type="ORF">SAMN04488518_10660</name>
</gene>
<evidence type="ECO:0000256" key="1">
    <source>
        <dbReference type="SAM" id="MobiDB-lite"/>
    </source>
</evidence>
<proteinExistence type="predicted"/>
<dbReference type="RefSeq" id="WP_063290353.1">
    <property type="nucleotide sequence ID" value="NZ_FOSK01000006.1"/>
</dbReference>
<dbReference type="Proteomes" id="UP000199598">
    <property type="component" value="Unassembled WGS sequence"/>
</dbReference>
<keyword evidence="2" id="KW-0812">Transmembrane</keyword>
<protein>
    <recommendedName>
        <fullName evidence="5">Secreted protein</fullName>
    </recommendedName>
</protein>
<comment type="caution">
    <text evidence="3">The sequence shown here is derived from an EMBL/GenBank/DDBJ whole genome shotgun (WGS) entry which is preliminary data.</text>
</comment>
<name>A0A1I4AAT5_9HYPH</name>
<sequence>MVFVVFVVIVLVVVLSATEAMRAVIARFMVFFMLVIANIMLLNTTFKIDRAEPAYNHIICQQAYLTQFKVRNDQSPQRTGKPRISVSFQRNT</sequence>
<evidence type="ECO:0008006" key="5">
    <source>
        <dbReference type="Google" id="ProtNLM"/>
    </source>
</evidence>
<accession>A0A1I4AAT5</accession>
<reference evidence="3 4" key="1">
    <citation type="submission" date="2016-10" db="EMBL/GenBank/DDBJ databases">
        <authorList>
            <person name="Varghese N."/>
            <person name="Submissions S."/>
        </authorList>
    </citation>
    <scope>NUCLEOTIDE SEQUENCE [LARGE SCALE GENOMIC DNA]</scope>
    <source>
        <strain evidence="3 4">DSM 16392</strain>
    </source>
</reference>
<feature type="transmembrane region" description="Helical" evidence="2">
    <location>
        <begin position="26"/>
        <end position="46"/>
    </location>
</feature>